<proteinExistence type="inferred from homology"/>
<dbReference type="OrthoDB" id="4225815at2759"/>
<comment type="similarity">
    <text evidence="2 7">Belongs to the fungal hydrophobin family.</text>
</comment>
<comment type="caution">
    <text evidence="8">The sequence shown here is derived from an EMBL/GenBank/DDBJ whole genome shotgun (WGS) entry which is preliminary data.</text>
</comment>
<dbReference type="PROSITE" id="PS00956">
    <property type="entry name" value="HYDROPHOBIN"/>
    <property type="match status" value="1"/>
</dbReference>
<organism evidence="8 9">
    <name type="scientific">Boletus reticuloceps</name>
    <dbReference type="NCBI Taxonomy" id="495285"/>
    <lineage>
        <taxon>Eukaryota</taxon>
        <taxon>Fungi</taxon>
        <taxon>Dikarya</taxon>
        <taxon>Basidiomycota</taxon>
        <taxon>Agaricomycotina</taxon>
        <taxon>Agaricomycetes</taxon>
        <taxon>Agaricomycetidae</taxon>
        <taxon>Boletales</taxon>
        <taxon>Boletineae</taxon>
        <taxon>Boletaceae</taxon>
        <taxon>Boletoideae</taxon>
        <taxon>Boletus</taxon>
    </lineage>
</organism>
<reference evidence="8" key="1">
    <citation type="submission" date="2021-03" db="EMBL/GenBank/DDBJ databases">
        <title>Evolutionary innovations through gain and loss of genes in the ectomycorrhizal Boletales.</title>
        <authorList>
            <person name="Wu G."/>
            <person name="Miyauchi S."/>
            <person name="Morin E."/>
            <person name="Yang Z.-L."/>
            <person name="Xu J."/>
            <person name="Martin F.M."/>
        </authorList>
    </citation>
    <scope>NUCLEOTIDE SEQUENCE</scope>
    <source>
        <strain evidence="8">BR01</strain>
    </source>
</reference>
<dbReference type="Pfam" id="PF01185">
    <property type="entry name" value="Hydrophobin"/>
    <property type="match status" value="1"/>
</dbReference>
<dbReference type="SMART" id="SM00075">
    <property type="entry name" value="HYDRO"/>
    <property type="match status" value="1"/>
</dbReference>
<dbReference type="InterPro" id="IPR019778">
    <property type="entry name" value="Class_I_Hydrophobin_CS"/>
</dbReference>
<evidence type="ECO:0000256" key="6">
    <source>
        <dbReference type="ARBA" id="ARBA00023157"/>
    </source>
</evidence>
<dbReference type="GO" id="GO:0009277">
    <property type="term" value="C:fungal-type cell wall"/>
    <property type="evidence" value="ECO:0007669"/>
    <property type="project" value="InterPro"/>
</dbReference>
<comment type="subcellular location">
    <subcellularLocation>
        <location evidence="1 7">Secreted</location>
        <location evidence="1 7">Cell wall</location>
    </subcellularLocation>
</comment>
<sequence length="167" mass="17329">MFIRLSTIFFSVVALVGVATAVPTDLVLRDTCNSGSVNCCQSVQSIIELFGYLGLPMPAGGTQIGLTCSPVTLGGSSTGSICTQQTVCCTGNTFVSPSVASHFACTSSDVDSNTRSTVSALLALPSTSTCDGSEWICRSLVNGKDRIADLPWESGCVCTFVFGDMDL</sequence>
<evidence type="ECO:0000256" key="1">
    <source>
        <dbReference type="ARBA" id="ARBA00004191"/>
    </source>
</evidence>
<evidence type="ECO:0000256" key="3">
    <source>
        <dbReference type="ARBA" id="ARBA00022512"/>
    </source>
</evidence>
<evidence type="ECO:0000313" key="8">
    <source>
        <dbReference type="EMBL" id="KAG6380244.1"/>
    </source>
</evidence>
<evidence type="ECO:0000256" key="4">
    <source>
        <dbReference type="ARBA" id="ARBA00022525"/>
    </source>
</evidence>
<keyword evidence="5 7" id="KW-0732">Signal</keyword>
<feature type="signal peptide" evidence="7">
    <location>
        <begin position="1"/>
        <end position="21"/>
    </location>
</feature>
<protein>
    <recommendedName>
        <fullName evidence="7">Hydrophobin</fullName>
    </recommendedName>
</protein>
<keyword evidence="3 7" id="KW-0134">Cell wall</keyword>
<accession>A0A8I2YVG9</accession>
<dbReference type="EMBL" id="JAGFBS010000003">
    <property type="protein sequence ID" value="KAG6380244.1"/>
    <property type="molecule type" value="Genomic_DNA"/>
</dbReference>
<dbReference type="AlphaFoldDB" id="A0A8I2YVG9"/>
<evidence type="ECO:0000313" key="9">
    <source>
        <dbReference type="Proteomes" id="UP000683000"/>
    </source>
</evidence>
<keyword evidence="9" id="KW-1185">Reference proteome</keyword>
<dbReference type="Proteomes" id="UP000683000">
    <property type="component" value="Unassembled WGS sequence"/>
</dbReference>
<evidence type="ECO:0000256" key="2">
    <source>
        <dbReference type="ARBA" id="ARBA00010446"/>
    </source>
</evidence>
<feature type="chain" id="PRO_5034723782" description="Hydrophobin" evidence="7">
    <location>
        <begin position="22"/>
        <end position="167"/>
    </location>
</feature>
<keyword evidence="4 7" id="KW-0964">Secreted</keyword>
<dbReference type="InterPro" id="IPR001338">
    <property type="entry name" value="Class_I_Hydrophobin"/>
</dbReference>
<dbReference type="GO" id="GO:0005199">
    <property type="term" value="F:structural constituent of cell wall"/>
    <property type="evidence" value="ECO:0007669"/>
    <property type="project" value="InterPro"/>
</dbReference>
<gene>
    <name evidence="8" type="ORF">JVT61DRAFT_8336</name>
</gene>
<evidence type="ECO:0000256" key="5">
    <source>
        <dbReference type="ARBA" id="ARBA00022729"/>
    </source>
</evidence>
<name>A0A8I2YVG9_9AGAM</name>
<keyword evidence="6 7" id="KW-1015">Disulfide bond</keyword>
<evidence type="ECO:0000256" key="7">
    <source>
        <dbReference type="RuleBase" id="RU365009"/>
    </source>
</evidence>
<dbReference type="CDD" id="cd23507">
    <property type="entry name" value="hydrophobin_I"/>
    <property type="match status" value="1"/>
</dbReference>